<feature type="non-terminal residue" evidence="1">
    <location>
        <position position="38"/>
    </location>
</feature>
<gene>
    <name evidence="1" type="ORF">S01H1_15793</name>
</gene>
<name>X0SK96_9ZZZZ</name>
<organism evidence="1">
    <name type="scientific">marine sediment metagenome</name>
    <dbReference type="NCBI Taxonomy" id="412755"/>
    <lineage>
        <taxon>unclassified sequences</taxon>
        <taxon>metagenomes</taxon>
        <taxon>ecological metagenomes</taxon>
    </lineage>
</organism>
<proteinExistence type="predicted"/>
<dbReference type="AlphaFoldDB" id="X0SK96"/>
<accession>X0SK96</accession>
<comment type="caution">
    <text evidence="1">The sequence shown here is derived from an EMBL/GenBank/DDBJ whole genome shotgun (WGS) entry which is preliminary data.</text>
</comment>
<reference evidence="1" key="1">
    <citation type="journal article" date="2014" name="Front. Microbiol.">
        <title>High frequency of phylogenetically diverse reductive dehalogenase-homologous genes in deep subseafloor sedimentary metagenomes.</title>
        <authorList>
            <person name="Kawai M."/>
            <person name="Futagami T."/>
            <person name="Toyoda A."/>
            <person name="Takaki Y."/>
            <person name="Nishi S."/>
            <person name="Hori S."/>
            <person name="Arai W."/>
            <person name="Tsubouchi T."/>
            <person name="Morono Y."/>
            <person name="Uchiyama I."/>
            <person name="Ito T."/>
            <person name="Fujiyama A."/>
            <person name="Inagaki F."/>
            <person name="Takami H."/>
        </authorList>
    </citation>
    <scope>NUCLEOTIDE SEQUENCE</scope>
    <source>
        <strain evidence="1">Expedition CK06-06</strain>
    </source>
</reference>
<sequence>MKELYTTLGDAKSREVFRKYMTLSNLYEMAKHRTRNPQ</sequence>
<protein>
    <submittedName>
        <fullName evidence="1">Uncharacterized protein</fullName>
    </submittedName>
</protein>
<evidence type="ECO:0000313" key="1">
    <source>
        <dbReference type="EMBL" id="GAF76312.1"/>
    </source>
</evidence>
<dbReference type="EMBL" id="BARS01008269">
    <property type="protein sequence ID" value="GAF76312.1"/>
    <property type="molecule type" value="Genomic_DNA"/>
</dbReference>